<evidence type="ECO:0000313" key="4">
    <source>
        <dbReference type="Proteomes" id="UP001457282"/>
    </source>
</evidence>
<dbReference type="InterPro" id="IPR057710">
    <property type="entry name" value="DUF7950"/>
</dbReference>
<dbReference type="PANTHER" id="PTHR33595">
    <property type="entry name" value="VON WILLEBRAND FACTOR A DOMAIN PROTEIN"/>
    <property type="match status" value="1"/>
</dbReference>
<evidence type="ECO:0000259" key="2">
    <source>
        <dbReference type="Pfam" id="PF25821"/>
    </source>
</evidence>
<sequence length="304" mass="33781">MEGGECNGGRGGEPALSRIMLKFRPIAPKPFTGGTPSDKLPKRTKRKYVRAVHKYKEQDSRRVETLQLLPGLREETSSDNDPSKGGGSSSGDFDPRVVSDDHLHWLSLSKIGDVDYMGEVDSVSDPKKQMGGDSVADPSAVMDRMGGVESWVTVECVRGTCMIAPSSSQGFGFMFSAVSADEERMRRLEGDTCPGFISDGWNRVLWLNEAFKRMVMMTRQQRPLPEVTVWLAMNEQLPHTTCSAFTCQVKLKYTVPGTHHGEKKKKKEADKNYYSQLVPCDLWRMHGGGFAWRLDINAALTLGV</sequence>
<feature type="region of interest" description="Disordered" evidence="1">
    <location>
        <begin position="26"/>
        <end position="95"/>
    </location>
</feature>
<dbReference type="Pfam" id="PF25821">
    <property type="entry name" value="DUF7950"/>
    <property type="match status" value="1"/>
</dbReference>
<comment type="caution">
    <text evidence="3">The sequence shown here is derived from an EMBL/GenBank/DDBJ whole genome shotgun (WGS) entry which is preliminary data.</text>
</comment>
<reference evidence="3 4" key="1">
    <citation type="journal article" date="2023" name="G3 (Bethesda)">
        <title>A chromosome-length genome assembly and annotation of blackberry (Rubus argutus, cv. 'Hillquist').</title>
        <authorList>
            <person name="Bruna T."/>
            <person name="Aryal R."/>
            <person name="Dudchenko O."/>
            <person name="Sargent D.J."/>
            <person name="Mead D."/>
            <person name="Buti M."/>
            <person name="Cavallini A."/>
            <person name="Hytonen T."/>
            <person name="Andres J."/>
            <person name="Pham M."/>
            <person name="Weisz D."/>
            <person name="Mascagni F."/>
            <person name="Usai G."/>
            <person name="Natali L."/>
            <person name="Bassil N."/>
            <person name="Fernandez G.E."/>
            <person name="Lomsadze A."/>
            <person name="Armour M."/>
            <person name="Olukolu B."/>
            <person name="Poorten T."/>
            <person name="Britton C."/>
            <person name="Davik J."/>
            <person name="Ashrafi H."/>
            <person name="Aiden E.L."/>
            <person name="Borodovsky M."/>
            <person name="Worthington M."/>
        </authorList>
    </citation>
    <scope>NUCLEOTIDE SEQUENCE [LARGE SCALE GENOMIC DNA]</scope>
    <source>
        <strain evidence="3">PI 553951</strain>
    </source>
</reference>
<evidence type="ECO:0000256" key="1">
    <source>
        <dbReference type="SAM" id="MobiDB-lite"/>
    </source>
</evidence>
<gene>
    <name evidence="3" type="ORF">M0R45_022225</name>
</gene>
<dbReference type="PANTHER" id="PTHR33595:SF27">
    <property type="match status" value="1"/>
</dbReference>
<proteinExistence type="predicted"/>
<name>A0AAW1XFZ2_RUBAR</name>
<feature type="domain" description="DUF7950" evidence="2">
    <location>
        <begin position="148"/>
        <end position="301"/>
    </location>
</feature>
<evidence type="ECO:0000313" key="3">
    <source>
        <dbReference type="EMBL" id="KAK9935111.1"/>
    </source>
</evidence>
<dbReference type="Proteomes" id="UP001457282">
    <property type="component" value="Unassembled WGS sequence"/>
</dbReference>
<dbReference type="AlphaFoldDB" id="A0AAW1XFZ2"/>
<feature type="compositionally biased region" description="Basic and acidic residues" evidence="1">
    <location>
        <begin position="54"/>
        <end position="64"/>
    </location>
</feature>
<protein>
    <recommendedName>
        <fullName evidence="2">DUF7950 domain-containing protein</fullName>
    </recommendedName>
</protein>
<accession>A0AAW1XFZ2</accession>
<organism evidence="3 4">
    <name type="scientific">Rubus argutus</name>
    <name type="common">Southern blackberry</name>
    <dbReference type="NCBI Taxonomy" id="59490"/>
    <lineage>
        <taxon>Eukaryota</taxon>
        <taxon>Viridiplantae</taxon>
        <taxon>Streptophyta</taxon>
        <taxon>Embryophyta</taxon>
        <taxon>Tracheophyta</taxon>
        <taxon>Spermatophyta</taxon>
        <taxon>Magnoliopsida</taxon>
        <taxon>eudicotyledons</taxon>
        <taxon>Gunneridae</taxon>
        <taxon>Pentapetalae</taxon>
        <taxon>rosids</taxon>
        <taxon>fabids</taxon>
        <taxon>Rosales</taxon>
        <taxon>Rosaceae</taxon>
        <taxon>Rosoideae</taxon>
        <taxon>Rosoideae incertae sedis</taxon>
        <taxon>Rubus</taxon>
    </lineage>
</organism>
<dbReference type="EMBL" id="JBEDUW010000004">
    <property type="protein sequence ID" value="KAK9935111.1"/>
    <property type="molecule type" value="Genomic_DNA"/>
</dbReference>
<keyword evidence="4" id="KW-1185">Reference proteome</keyword>
<feature type="compositionally biased region" description="Basic residues" evidence="1">
    <location>
        <begin position="42"/>
        <end position="53"/>
    </location>
</feature>